<feature type="transmembrane region" description="Helical" evidence="13">
    <location>
        <begin position="16"/>
        <end position="37"/>
    </location>
</feature>
<name>A0A6J4KNW6_9SPHI</name>
<dbReference type="EMBL" id="CADCTQ010000511">
    <property type="protein sequence ID" value="CAA9310646.1"/>
    <property type="molecule type" value="Genomic_DNA"/>
</dbReference>
<dbReference type="InterPro" id="IPR018365">
    <property type="entry name" value="Cell_cycle_FtsW-rel_CS"/>
</dbReference>
<evidence type="ECO:0000256" key="4">
    <source>
        <dbReference type="ARBA" id="ARBA00022679"/>
    </source>
</evidence>
<dbReference type="GO" id="GO:0009252">
    <property type="term" value="P:peptidoglycan biosynthetic process"/>
    <property type="evidence" value="ECO:0007669"/>
    <property type="project" value="UniProtKB-KW"/>
</dbReference>
<dbReference type="InterPro" id="IPR011923">
    <property type="entry name" value="RodA/MrdB"/>
</dbReference>
<feature type="transmembrane region" description="Helical" evidence="13">
    <location>
        <begin position="57"/>
        <end position="73"/>
    </location>
</feature>
<keyword evidence="8 13" id="KW-1133">Transmembrane helix</keyword>
<evidence type="ECO:0000313" key="14">
    <source>
        <dbReference type="EMBL" id="CAA9310646.1"/>
    </source>
</evidence>
<dbReference type="GO" id="GO:0016757">
    <property type="term" value="F:glycosyltransferase activity"/>
    <property type="evidence" value="ECO:0007669"/>
    <property type="project" value="UniProtKB-KW"/>
</dbReference>
<evidence type="ECO:0000256" key="5">
    <source>
        <dbReference type="ARBA" id="ARBA00022692"/>
    </source>
</evidence>
<reference evidence="14" key="1">
    <citation type="submission" date="2020-02" db="EMBL/GenBank/DDBJ databases">
        <authorList>
            <person name="Meier V. D."/>
        </authorList>
    </citation>
    <scope>NUCLEOTIDE SEQUENCE</scope>
    <source>
        <strain evidence="14">AVDCRST_MAG56</strain>
    </source>
</reference>
<keyword evidence="10" id="KW-0961">Cell wall biogenesis/degradation</keyword>
<accession>A0A6J4KNW6</accession>
<dbReference type="GO" id="GO:0032153">
    <property type="term" value="C:cell division site"/>
    <property type="evidence" value="ECO:0007669"/>
    <property type="project" value="TreeGrafter"/>
</dbReference>
<feature type="transmembrane region" description="Helical" evidence="13">
    <location>
        <begin position="362"/>
        <end position="389"/>
    </location>
</feature>
<organism evidence="14">
    <name type="scientific">uncultured Cytophagales bacterium</name>
    <dbReference type="NCBI Taxonomy" id="158755"/>
    <lineage>
        <taxon>Bacteria</taxon>
        <taxon>Pseudomonadati</taxon>
        <taxon>Bacteroidota</taxon>
        <taxon>Sphingobacteriia</taxon>
        <taxon>Sphingobacteriales</taxon>
        <taxon>environmental samples</taxon>
    </lineage>
</organism>
<keyword evidence="5 13" id="KW-0812">Transmembrane</keyword>
<dbReference type="GO" id="GO:0005886">
    <property type="term" value="C:plasma membrane"/>
    <property type="evidence" value="ECO:0007669"/>
    <property type="project" value="TreeGrafter"/>
</dbReference>
<keyword evidence="9 13" id="KW-0472">Membrane</keyword>
<feature type="transmembrane region" description="Helical" evidence="13">
    <location>
        <begin position="145"/>
        <end position="164"/>
    </location>
</feature>
<evidence type="ECO:0000256" key="8">
    <source>
        <dbReference type="ARBA" id="ARBA00022989"/>
    </source>
</evidence>
<proteinExistence type="predicted"/>
<dbReference type="GO" id="GO:0008360">
    <property type="term" value="P:regulation of cell shape"/>
    <property type="evidence" value="ECO:0007669"/>
    <property type="project" value="UniProtKB-KW"/>
</dbReference>
<dbReference type="NCBIfam" id="NF037961">
    <property type="entry name" value="RodA_shape"/>
    <property type="match status" value="1"/>
</dbReference>
<dbReference type="Pfam" id="PF01098">
    <property type="entry name" value="FTSW_RODA_SPOVE"/>
    <property type="match status" value="2"/>
</dbReference>
<keyword evidence="6" id="KW-0133">Cell shape</keyword>
<sequence length="428" mass="47461">MYARNKSEIPSSRIDWLTVGIYAACVLLGWLNIFAAVYDPEANQSLFDFSLNAGKQLIWIGSSLVLVIIIMVIDFKFFEAFAYVLWGLFLIALVAVIFLARDVNGAKSWFEIGSIRVQPSEFAKFGTALALAKFMGTAGVKFEQMRTKLICGVLLGVPAVLILLQNDTGSTMVFASFVLVLYREGLPAWVLVLGLVAAAVLILTLIVNKFILFIGIAVIVAFIVFQLRRKTLRNIAAVVGGGLVVVAMILSVDFFVHKVLQKHQRDRIMVLLDDQTDKKGVGWQVLQSKIAIGSGGLMGKGFLQGTQTKFDYVPEQSTDFIFCTIGEEHGWLGSLLVIALFMGLTCRLVFLAERQKDRFARIYGYSVASIIFFHFFINIGMTVGLLPVIGIPLPFFSYGGSSLWSFTILLFIFIKIDAHRTEVLGRNY</sequence>
<evidence type="ECO:0000256" key="6">
    <source>
        <dbReference type="ARBA" id="ARBA00022960"/>
    </source>
</evidence>
<feature type="transmembrane region" description="Helical" evidence="13">
    <location>
        <begin position="185"/>
        <end position="204"/>
    </location>
</feature>
<dbReference type="InterPro" id="IPR001182">
    <property type="entry name" value="FtsW/RodA"/>
</dbReference>
<keyword evidence="7" id="KW-0573">Peptidoglycan synthesis</keyword>
<evidence type="ECO:0000256" key="12">
    <source>
        <dbReference type="ARBA" id="ARBA00033270"/>
    </source>
</evidence>
<evidence type="ECO:0000256" key="2">
    <source>
        <dbReference type="ARBA" id="ARBA00022475"/>
    </source>
</evidence>
<evidence type="ECO:0000256" key="10">
    <source>
        <dbReference type="ARBA" id="ARBA00023316"/>
    </source>
</evidence>
<dbReference type="PROSITE" id="PS00428">
    <property type="entry name" value="FTSW_RODA_SPOVE"/>
    <property type="match status" value="1"/>
</dbReference>
<dbReference type="GO" id="GO:0071555">
    <property type="term" value="P:cell wall organization"/>
    <property type="evidence" value="ECO:0007669"/>
    <property type="project" value="UniProtKB-KW"/>
</dbReference>
<keyword evidence="4" id="KW-0808">Transferase</keyword>
<feature type="transmembrane region" description="Helical" evidence="13">
    <location>
        <begin position="395"/>
        <end position="414"/>
    </location>
</feature>
<dbReference type="AlphaFoldDB" id="A0A6J4KNW6"/>
<feature type="transmembrane region" description="Helical" evidence="13">
    <location>
        <begin position="234"/>
        <end position="256"/>
    </location>
</feature>
<dbReference type="PANTHER" id="PTHR30474:SF1">
    <property type="entry name" value="PEPTIDOGLYCAN GLYCOSYLTRANSFERASE MRDB"/>
    <property type="match status" value="1"/>
</dbReference>
<feature type="transmembrane region" description="Helical" evidence="13">
    <location>
        <begin position="210"/>
        <end position="227"/>
    </location>
</feature>
<evidence type="ECO:0000256" key="13">
    <source>
        <dbReference type="SAM" id="Phobius"/>
    </source>
</evidence>
<evidence type="ECO:0000256" key="3">
    <source>
        <dbReference type="ARBA" id="ARBA00022676"/>
    </source>
</evidence>
<feature type="transmembrane region" description="Helical" evidence="13">
    <location>
        <begin position="331"/>
        <end position="350"/>
    </location>
</feature>
<keyword evidence="3" id="KW-0328">Glycosyltransferase</keyword>
<comment type="subcellular location">
    <subcellularLocation>
        <location evidence="1">Membrane</location>
        <topology evidence="1">Multi-pass membrane protein</topology>
    </subcellularLocation>
</comment>
<dbReference type="GO" id="GO:0015648">
    <property type="term" value="F:lipid-linked peptidoglycan transporter activity"/>
    <property type="evidence" value="ECO:0007669"/>
    <property type="project" value="TreeGrafter"/>
</dbReference>
<feature type="transmembrane region" description="Helical" evidence="13">
    <location>
        <begin position="80"/>
        <end position="100"/>
    </location>
</feature>
<evidence type="ECO:0000256" key="11">
    <source>
        <dbReference type="ARBA" id="ARBA00032370"/>
    </source>
</evidence>
<evidence type="ECO:0000256" key="9">
    <source>
        <dbReference type="ARBA" id="ARBA00023136"/>
    </source>
</evidence>
<dbReference type="NCBIfam" id="TIGR02210">
    <property type="entry name" value="rodA_shape"/>
    <property type="match status" value="1"/>
</dbReference>
<keyword evidence="2" id="KW-1003">Cell membrane</keyword>
<dbReference type="GO" id="GO:0051301">
    <property type="term" value="P:cell division"/>
    <property type="evidence" value="ECO:0007669"/>
    <property type="project" value="InterPro"/>
</dbReference>
<gene>
    <name evidence="14" type="ORF">AVDCRST_MAG56-6195</name>
</gene>
<evidence type="ECO:0000256" key="1">
    <source>
        <dbReference type="ARBA" id="ARBA00004141"/>
    </source>
</evidence>
<protein>
    <recommendedName>
        <fullName evidence="12">Cell wall polymerase</fullName>
    </recommendedName>
    <alternativeName>
        <fullName evidence="11">Peptidoglycan polymerase</fullName>
    </alternativeName>
</protein>
<dbReference type="PANTHER" id="PTHR30474">
    <property type="entry name" value="CELL CYCLE PROTEIN"/>
    <property type="match status" value="1"/>
</dbReference>
<evidence type="ECO:0000256" key="7">
    <source>
        <dbReference type="ARBA" id="ARBA00022984"/>
    </source>
</evidence>